<evidence type="ECO:0000313" key="1">
    <source>
        <dbReference type="EMBL" id="KAH7910584.1"/>
    </source>
</evidence>
<dbReference type="EMBL" id="MU267707">
    <property type="protein sequence ID" value="KAH7910584.1"/>
    <property type="molecule type" value="Genomic_DNA"/>
</dbReference>
<reference evidence="1" key="1">
    <citation type="journal article" date="2021" name="New Phytol.">
        <title>Evolutionary innovations through gain and loss of genes in the ectomycorrhizal Boletales.</title>
        <authorList>
            <person name="Wu G."/>
            <person name="Miyauchi S."/>
            <person name="Morin E."/>
            <person name="Kuo A."/>
            <person name="Drula E."/>
            <person name="Varga T."/>
            <person name="Kohler A."/>
            <person name="Feng B."/>
            <person name="Cao Y."/>
            <person name="Lipzen A."/>
            <person name="Daum C."/>
            <person name="Hundley H."/>
            <person name="Pangilinan J."/>
            <person name="Johnson J."/>
            <person name="Barry K."/>
            <person name="LaButti K."/>
            <person name="Ng V."/>
            <person name="Ahrendt S."/>
            <person name="Min B."/>
            <person name="Choi I.G."/>
            <person name="Park H."/>
            <person name="Plett J.M."/>
            <person name="Magnuson J."/>
            <person name="Spatafora J.W."/>
            <person name="Nagy L.G."/>
            <person name="Henrissat B."/>
            <person name="Grigoriev I.V."/>
            <person name="Yang Z.L."/>
            <person name="Xu J."/>
            <person name="Martin F.M."/>
        </authorList>
    </citation>
    <scope>NUCLEOTIDE SEQUENCE</scope>
    <source>
        <strain evidence="1">ATCC 28755</strain>
    </source>
</reference>
<name>A0ACB8AAV8_9AGAM</name>
<accession>A0ACB8AAV8</accession>
<gene>
    <name evidence="1" type="ORF">BJ138DRAFT_1173062</name>
</gene>
<proteinExistence type="predicted"/>
<organism evidence="1 2">
    <name type="scientific">Hygrophoropsis aurantiaca</name>
    <dbReference type="NCBI Taxonomy" id="72124"/>
    <lineage>
        <taxon>Eukaryota</taxon>
        <taxon>Fungi</taxon>
        <taxon>Dikarya</taxon>
        <taxon>Basidiomycota</taxon>
        <taxon>Agaricomycotina</taxon>
        <taxon>Agaricomycetes</taxon>
        <taxon>Agaricomycetidae</taxon>
        <taxon>Boletales</taxon>
        <taxon>Coniophorineae</taxon>
        <taxon>Hygrophoropsidaceae</taxon>
        <taxon>Hygrophoropsis</taxon>
    </lineage>
</organism>
<evidence type="ECO:0000313" key="2">
    <source>
        <dbReference type="Proteomes" id="UP000790377"/>
    </source>
</evidence>
<sequence length="563" mass="63045">MLASTSRNVLKRVSKRTHFSTTESSLNILRCQRFASVAAASPSQGSSRSKPWSFTPDNAFQGTTRKNAIARFQNEITRHSEAGRLIECLKTCAAMKKENVKPDLLIYNALLSSIADQGMSMEAWGILDDMKSMGITPDHQTFHHLIHASRYSHPQAMWNILRIMQEADLSPDERTFGLIIKRFTTSGNLEPAIQYMHDMGSQGLSPTLATMEDIIILATQQGFARLALDLADNFETSSFRRLNSETWMNCLLASAEALYAPGVQKCWRKLVQDLNFIPDEGLCQEVLHTAGRHGLSDLATDVIRVLKLLGVAWQEHHFAPLIEAFCRNGKLKEAIGTLDVMRRNGILAVAETTDPILQVLQKDLDHVDNAWNTLEELHKEDRIIDPNAINAIIEASISLGDLQRAVGAYKAFPDYGAIPNINTYNILLSGCIAARHRELGDRLLVELKEASLRPDARTYERIIYLCLSQESYEDAFFYLEEMKAQKFVPPPAVYIAIVQKCILAGDSRYTLALDEMKQCGYTVSSSLRRFITSNGRSLVQESRSDASTLQESDSDASEPWPEK</sequence>
<dbReference type="Proteomes" id="UP000790377">
    <property type="component" value="Unassembled WGS sequence"/>
</dbReference>
<keyword evidence="2" id="KW-1185">Reference proteome</keyword>
<protein>
    <submittedName>
        <fullName evidence="1">Uncharacterized protein</fullName>
    </submittedName>
</protein>
<comment type="caution">
    <text evidence="1">The sequence shown here is derived from an EMBL/GenBank/DDBJ whole genome shotgun (WGS) entry which is preliminary data.</text>
</comment>